<reference evidence="1 2" key="1">
    <citation type="submission" date="2015-03" db="EMBL/GenBank/DDBJ databases">
        <authorList>
            <person name="Abdul Halim M."/>
        </authorList>
    </citation>
    <scope>NUCLEOTIDE SEQUENCE [LARGE SCALE GENOMIC DNA]</scope>
    <source>
        <strain evidence="1 2">ATCC 35681</strain>
    </source>
</reference>
<dbReference type="HOGENOM" id="CLU_095232_0_0_9"/>
<dbReference type="RefSeq" id="WP_025698458.1">
    <property type="nucleotide sequence ID" value="NZ_ASQQ01000601.1"/>
</dbReference>
<dbReference type="AlphaFoldDB" id="A0A0F7FBL3"/>
<organism evidence="1 2">
    <name type="scientific">Paenibacillus durus ATCC 35681</name>
    <dbReference type="NCBI Taxonomy" id="1333534"/>
    <lineage>
        <taxon>Bacteria</taxon>
        <taxon>Bacillati</taxon>
        <taxon>Bacillota</taxon>
        <taxon>Bacilli</taxon>
        <taxon>Bacillales</taxon>
        <taxon>Paenibacillaceae</taxon>
        <taxon>Paenibacillus</taxon>
    </lineage>
</organism>
<accession>A0A0F7FBL3</accession>
<reference evidence="1 2" key="2">
    <citation type="journal article" date="2016" name="Genome Announc.">
        <title>Genome Sequence of a Gram-Positive Diazotroph, Paenibacillus durus Type Strain ATCC 35681.</title>
        <authorList>
            <person name="Halim M.A."/>
            <person name="Rahman A.Y."/>
            <person name="Sim K.S."/>
            <person name="Yam H.C."/>
            <person name="Rahim A.A."/>
            <person name="Ghazali A.H."/>
            <person name="Najimudin N."/>
        </authorList>
    </citation>
    <scope>NUCLEOTIDE SEQUENCE [LARGE SCALE GENOMIC DNA]</scope>
    <source>
        <strain evidence="1 2">ATCC 35681</strain>
    </source>
</reference>
<dbReference type="PATRIC" id="fig|1333534.5.peg.3833"/>
<dbReference type="EMBL" id="CP011114">
    <property type="protein sequence ID" value="AKG36114.1"/>
    <property type="molecule type" value="Genomic_DNA"/>
</dbReference>
<evidence type="ECO:0000313" key="2">
    <source>
        <dbReference type="Proteomes" id="UP000034189"/>
    </source>
</evidence>
<evidence type="ECO:0000313" key="1">
    <source>
        <dbReference type="EMBL" id="AKG36114.1"/>
    </source>
</evidence>
<gene>
    <name evidence="1" type="ORF">VK70_17395</name>
</gene>
<proteinExistence type="predicted"/>
<dbReference type="Proteomes" id="UP000034189">
    <property type="component" value="Chromosome"/>
</dbReference>
<sequence length="250" mass="29314">MTHEANVTFTADDKAVVLKSTKDLFFAAKQLHEWISTDDLSQEMAGILPSLIESHFGEIAKQLGYESVLTKEKEERHREIRKANERIRELENQMGEARPVDGLKEQITHLTSIVSDWWREYGFRHVSDAGLTQYGFYKAKFCFMLEYMGSTFSDTPVTDKAQHKSRLEQLQEEGWNIGFDKRGNEPHLIDNDNNRTKLIKLIESRFPSAKIVRTRNHYSDRRGHYEFRDIEVYIYDLHDIPVKTEVEEIE</sequence>
<dbReference type="OrthoDB" id="2589874at2"/>
<name>A0A0F7FBL3_PAEDU</name>
<protein>
    <submittedName>
        <fullName evidence="1">Uncharacterized protein</fullName>
    </submittedName>
</protein>